<feature type="compositionally biased region" description="Polar residues" evidence="1">
    <location>
        <begin position="468"/>
        <end position="478"/>
    </location>
</feature>
<comment type="caution">
    <text evidence="3">The sequence shown here is derived from an EMBL/GenBank/DDBJ whole genome shotgun (WGS) entry which is preliminary data.</text>
</comment>
<feature type="domain" description="BRCT" evidence="2">
    <location>
        <begin position="6"/>
        <end position="104"/>
    </location>
</feature>
<feature type="region of interest" description="Disordered" evidence="1">
    <location>
        <begin position="454"/>
        <end position="540"/>
    </location>
</feature>
<dbReference type="CDD" id="cd18436">
    <property type="entry name" value="BRCT_BRC1_like_rpt2"/>
    <property type="match status" value="1"/>
</dbReference>
<dbReference type="RefSeq" id="XP_056523293.1">
    <property type="nucleotide sequence ID" value="XM_056664236.1"/>
</dbReference>
<dbReference type="OrthoDB" id="342264at2759"/>
<protein>
    <recommendedName>
        <fullName evidence="2">BRCT domain-containing protein</fullName>
    </recommendedName>
</protein>
<dbReference type="CDD" id="cd18437">
    <property type="entry name" value="BRCT_BRC1_like_rpt3"/>
    <property type="match status" value="1"/>
</dbReference>
<dbReference type="FunFam" id="3.40.50.10190:FF:000048">
    <property type="entry name" value="DNA repair protein Rtt107"/>
    <property type="match status" value="1"/>
</dbReference>
<accession>A0A9W9L5S6</accession>
<sequence>MASENGESKLFEQCSICIVCSKDLLSDYAEQLATTLEQNGGEPSIVQPGAEVPDVAKFSHLISTTIDFEAYDTASDALIPVVKPQWVNISLSKRKLANPRQYSPDPRLFMNDVVVTCGDIPEGDKDAIIGGVVAKGGLYAPRVSQMVTHLVDLTADSDKARIVKAKRLNVKIVLPHWFDDCLKLGRRIDERPYTLPDPEILRVGPDTPIQWHENKDLVGASTTDPSRLPPPSSPAHVSGHRSIFEGKTIMLSPDLEIGPHLQESIQAVLAQGGAKMTANVDDADMLICRYREGFAYRTASRLNIDVGNLAWLYRLMTFNTYTSPLRRLLHYPVSRTPIPGFEGFKISLSNYVGEARIYLENLIAASGAECTKTLKQENTHLITAHGTSEKCSAAKEWGLEVVNHLWLEDGYAKWKLQPASNPRYSHFPLRTNLGEVAGQTPLDRAVLEQVFFPSTGTAAPSPPRAMQSKPQNTNTASAQPPAEKKRKIDEDVSDAAHGTPQANGKRRPVQTPARACVMSEGKENETPSSTSSRKSKEAATARLHEYAPDLALYEKERKRVGGVIYGGRRKSDEDRVQENKKENKKRLSVEAEVESDVEQAAETKRQKKSRPPIAMHLLITGYQRWVGKGNEKKEDADKRGLRDLGIMVVQDARRCTHLAAPSMIRTTKFVNALAYAPVIVSTDFITSCLEKGELLDPADFPLKDKEAEKKYNFDLSCVTANAKKNKNQMLRGYRIYCVEDIRGGFDAFKSIVETNGGECMPFRGRLTIANHSRREESDEEESEVEDENPARKELFLLSSAGVKHSRIWPRFRQLALDIKKTPRIVHVDWLLDMAMSQETRSANKYELTEDMIGNNNE</sequence>
<dbReference type="CDD" id="cd17743">
    <property type="entry name" value="BRCT_BRC1_like_rpt5"/>
    <property type="match status" value="1"/>
</dbReference>
<dbReference type="GeneID" id="81403406"/>
<evidence type="ECO:0000313" key="4">
    <source>
        <dbReference type="Proteomes" id="UP001149079"/>
    </source>
</evidence>
<dbReference type="FunFam" id="3.40.50.10190:FF:000066">
    <property type="entry name" value="BRCT domain protein (Eurofung)"/>
    <property type="match status" value="1"/>
</dbReference>
<dbReference type="Pfam" id="PF00533">
    <property type="entry name" value="BRCT"/>
    <property type="match status" value="1"/>
</dbReference>
<dbReference type="GO" id="GO:0006302">
    <property type="term" value="P:double-strand break repair"/>
    <property type="evidence" value="ECO:0007669"/>
    <property type="project" value="TreeGrafter"/>
</dbReference>
<dbReference type="GO" id="GO:0035361">
    <property type="term" value="C:Cul8-RING ubiquitin ligase complex"/>
    <property type="evidence" value="ECO:0007669"/>
    <property type="project" value="TreeGrafter"/>
</dbReference>
<dbReference type="InterPro" id="IPR001357">
    <property type="entry name" value="BRCT_dom"/>
</dbReference>
<evidence type="ECO:0000313" key="3">
    <source>
        <dbReference type="EMBL" id="KAJ5138644.1"/>
    </source>
</evidence>
<dbReference type="Gene3D" id="3.40.50.10190">
    <property type="entry name" value="BRCT domain"/>
    <property type="match status" value="5"/>
</dbReference>
<keyword evidence="4" id="KW-1185">Reference proteome</keyword>
<evidence type="ECO:0000259" key="2">
    <source>
        <dbReference type="PROSITE" id="PS50172"/>
    </source>
</evidence>
<dbReference type="SUPFAM" id="SSF52113">
    <property type="entry name" value="BRCT domain"/>
    <property type="match status" value="5"/>
</dbReference>
<organism evidence="3 4">
    <name type="scientific">Penicillium bovifimosum</name>
    <dbReference type="NCBI Taxonomy" id="126998"/>
    <lineage>
        <taxon>Eukaryota</taxon>
        <taxon>Fungi</taxon>
        <taxon>Dikarya</taxon>
        <taxon>Ascomycota</taxon>
        <taxon>Pezizomycotina</taxon>
        <taxon>Eurotiomycetes</taxon>
        <taxon>Eurotiomycetidae</taxon>
        <taxon>Eurotiales</taxon>
        <taxon>Aspergillaceae</taxon>
        <taxon>Penicillium</taxon>
    </lineage>
</organism>
<dbReference type="PROSITE" id="PS50172">
    <property type="entry name" value="BRCT"/>
    <property type="match status" value="5"/>
</dbReference>
<feature type="domain" description="BRCT" evidence="2">
    <location>
        <begin position="617"/>
        <end position="702"/>
    </location>
</feature>
<dbReference type="AlphaFoldDB" id="A0A9W9L5S6"/>
<feature type="region of interest" description="Disordered" evidence="1">
    <location>
        <begin position="570"/>
        <end position="609"/>
    </location>
</feature>
<feature type="domain" description="BRCT" evidence="2">
    <location>
        <begin position="239"/>
        <end position="329"/>
    </location>
</feature>
<evidence type="ECO:0000256" key="1">
    <source>
        <dbReference type="SAM" id="MobiDB-lite"/>
    </source>
</evidence>
<feature type="compositionally biased region" description="Basic and acidic residues" evidence="1">
    <location>
        <begin position="570"/>
        <end position="589"/>
    </location>
</feature>
<reference evidence="3" key="1">
    <citation type="submission" date="2022-11" db="EMBL/GenBank/DDBJ databases">
        <authorList>
            <person name="Petersen C."/>
        </authorList>
    </citation>
    <scope>NUCLEOTIDE SEQUENCE</scope>
    <source>
        <strain evidence="3">IBT 22155</strain>
    </source>
</reference>
<dbReference type="PANTHER" id="PTHR47667">
    <property type="entry name" value="REGULATOR OF TY1 TRANSPOSITION PROTEIN 107"/>
    <property type="match status" value="1"/>
</dbReference>
<dbReference type="InterPro" id="IPR036420">
    <property type="entry name" value="BRCT_dom_sf"/>
</dbReference>
<dbReference type="GO" id="GO:1990683">
    <property type="term" value="P:DNA double-strand break attachment to nuclear envelope"/>
    <property type="evidence" value="ECO:0007669"/>
    <property type="project" value="TreeGrafter"/>
</dbReference>
<dbReference type="PANTHER" id="PTHR47667:SF1">
    <property type="entry name" value="REGULATOR OF TY1 TRANSPOSITION PROTEIN 107"/>
    <property type="match status" value="1"/>
</dbReference>
<gene>
    <name evidence="3" type="ORF">N7515_003492</name>
</gene>
<feature type="domain" description="BRCT" evidence="2">
    <location>
        <begin position="104"/>
        <end position="195"/>
    </location>
</feature>
<dbReference type="Proteomes" id="UP001149079">
    <property type="component" value="Unassembled WGS sequence"/>
</dbReference>
<proteinExistence type="predicted"/>
<dbReference type="InterPro" id="IPR053036">
    <property type="entry name" value="CellCycle_DNARepair_Reg"/>
</dbReference>
<name>A0A9W9L5S6_9EURO</name>
<dbReference type="Pfam" id="PF16770">
    <property type="entry name" value="RTT107_BRCT_5"/>
    <property type="match status" value="1"/>
</dbReference>
<feature type="region of interest" description="Disordered" evidence="1">
    <location>
        <begin position="219"/>
        <end position="239"/>
    </location>
</feature>
<reference evidence="3" key="2">
    <citation type="journal article" date="2023" name="IMA Fungus">
        <title>Comparative genomic study of the Penicillium genus elucidates a diverse pangenome and 15 lateral gene transfer events.</title>
        <authorList>
            <person name="Petersen C."/>
            <person name="Sorensen T."/>
            <person name="Nielsen M.R."/>
            <person name="Sondergaard T.E."/>
            <person name="Sorensen J.L."/>
            <person name="Fitzpatrick D.A."/>
            <person name="Frisvad J.C."/>
            <person name="Nielsen K.L."/>
        </authorList>
    </citation>
    <scope>NUCLEOTIDE SEQUENCE</scope>
    <source>
        <strain evidence="3">IBT 22155</strain>
    </source>
</reference>
<dbReference type="Pfam" id="PF12738">
    <property type="entry name" value="PTCB-BRCT"/>
    <property type="match status" value="1"/>
</dbReference>
<dbReference type="GO" id="GO:0005634">
    <property type="term" value="C:nucleus"/>
    <property type="evidence" value="ECO:0007669"/>
    <property type="project" value="TreeGrafter"/>
</dbReference>
<dbReference type="EMBL" id="JAPQKL010000003">
    <property type="protein sequence ID" value="KAJ5138644.1"/>
    <property type="molecule type" value="Genomic_DNA"/>
</dbReference>
<dbReference type="SMART" id="SM00292">
    <property type="entry name" value="BRCT"/>
    <property type="match status" value="5"/>
</dbReference>
<feature type="domain" description="BRCT" evidence="2">
    <location>
        <begin position="341"/>
        <end position="424"/>
    </location>
</feature>